<proteinExistence type="predicted"/>
<dbReference type="Proteomes" id="UP000035681">
    <property type="component" value="Unplaced"/>
</dbReference>
<name>A0AAF5HXG3_STRER</name>
<accession>A0AAF5HXG3</accession>
<keyword evidence="1" id="KW-1185">Reference proteome</keyword>
<dbReference type="AlphaFoldDB" id="A0AAF5HXG3"/>
<evidence type="ECO:0000313" key="2">
    <source>
        <dbReference type="WBParaSite" id="TCONS_00000643.p1"/>
    </source>
</evidence>
<dbReference type="PANTHER" id="PTHR46448">
    <property type="entry name" value="PROTEIN KINASE DOMAIN-CONTAINING PROTEIN"/>
    <property type="match status" value="1"/>
</dbReference>
<organism evidence="1 2">
    <name type="scientific">Strongyloides stercoralis</name>
    <name type="common">Threadworm</name>
    <dbReference type="NCBI Taxonomy" id="6248"/>
    <lineage>
        <taxon>Eukaryota</taxon>
        <taxon>Metazoa</taxon>
        <taxon>Ecdysozoa</taxon>
        <taxon>Nematoda</taxon>
        <taxon>Chromadorea</taxon>
        <taxon>Rhabditida</taxon>
        <taxon>Tylenchina</taxon>
        <taxon>Panagrolaimomorpha</taxon>
        <taxon>Strongyloidoidea</taxon>
        <taxon>Strongyloididae</taxon>
        <taxon>Strongyloides</taxon>
    </lineage>
</organism>
<evidence type="ECO:0000313" key="1">
    <source>
        <dbReference type="Proteomes" id="UP000035681"/>
    </source>
</evidence>
<dbReference type="PANTHER" id="PTHR46448:SF1">
    <property type="entry name" value="PROTEIN KINASE DOMAIN-CONTAINING PROTEIN"/>
    <property type="match status" value="1"/>
</dbReference>
<sequence>MNYNQQYITNFEADWNFNSINNTQEINDDYFDFSNEYFSSDFQSFIKEKDEINLEELDDFNRVLYNTLFGYEELNNNTDGTEDLKEYVFPYNGALYSQDGLIVEPIYDTTSNFTNICGISFTTKLNENISNQAPSPTSITNALFFKRDCENISYILKHDNRHEKYSEFSTLPDTTVLNNSEWYYNNLYQSDINMDTSNTLDEKNKNRKRKFKKMFERRRIDSNINDEWRFSYLNDDIIGNCDYLDNLNIENNIIGSGWNKKVVAIDSNRVLKKINLEGKTFSECFLNYPGNTMSQKNCIKNLAKSFINEIGNVMNYQNIDNVPTVYAYCIPKDYANSIDKLFIVEERGDKLDMIKLGQSTIKERLQIFENLFNFLLTIFPLRINDFRRQQFIIVKNIPKLIDWDDVNIAGKDEWNKYTGCKFFNTFIKLHLIYENEDKIIGKENYLNILKKMKLLSNMCSQKDINGTVINNIFEILSITKMSL</sequence>
<dbReference type="GO" id="GO:0004715">
    <property type="term" value="F:non-membrane spanning protein tyrosine kinase activity"/>
    <property type="evidence" value="ECO:0007669"/>
    <property type="project" value="InterPro"/>
</dbReference>
<dbReference type="InterPro" id="IPR042983">
    <property type="entry name" value="PKDCC"/>
</dbReference>
<dbReference type="WBParaSite" id="TCONS_00000643.p1">
    <property type="protein sequence ID" value="TCONS_00000643.p1"/>
    <property type="gene ID" value="XLOC_000626"/>
</dbReference>
<reference evidence="2" key="1">
    <citation type="submission" date="2024-02" db="UniProtKB">
        <authorList>
            <consortium name="WormBaseParasite"/>
        </authorList>
    </citation>
    <scope>IDENTIFICATION</scope>
</reference>
<protein>
    <submittedName>
        <fullName evidence="2">G domain-containing protein</fullName>
    </submittedName>
</protein>